<dbReference type="InterPro" id="IPR001792">
    <property type="entry name" value="Acylphosphatase-like_dom"/>
</dbReference>
<evidence type="ECO:0000313" key="11">
    <source>
        <dbReference type="EMBL" id="HED31990.1"/>
    </source>
</evidence>
<feature type="active site" evidence="8">
    <location>
        <position position="48"/>
    </location>
</feature>
<dbReference type="InterPro" id="IPR011125">
    <property type="entry name" value="Znf_HypF"/>
</dbReference>
<feature type="active site" evidence="8">
    <location>
        <position position="30"/>
    </location>
</feature>
<evidence type="ECO:0000259" key="10">
    <source>
        <dbReference type="PROSITE" id="PS51163"/>
    </source>
</evidence>
<dbReference type="GO" id="GO:0008270">
    <property type="term" value="F:zinc ion binding"/>
    <property type="evidence" value="ECO:0007669"/>
    <property type="project" value="UniProtKB-KW"/>
</dbReference>
<dbReference type="SUPFAM" id="SSF55821">
    <property type="entry name" value="YrdC/RibB"/>
    <property type="match status" value="1"/>
</dbReference>
<dbReference type="EMBL" id="DSBW01000227">
    <property type="protein sequence ID" value="HED31990.1"/>
    <property type="molecule type" value="Genomic_DNA"/>
</dbReference>
<feature type="domain" description="Acylphosphatase-like" evidence="9">
    <location>
        <begin position="15"/>
        <end position="102"/>
    </location>
</feature>
<evidence type="ECO:0000256" key="7">
    <source>
        <dbReference type="ARBA" id="ARBA00048220"/>
    </source>
</evidence>
<dbReference type="Pfam" id="PF07503">
    <property type="entry name" value="zf-HYPF"/>
    <property type="match status" value="2"/>
</dbReference>
<dbReference type="GO" id="GO:0016743">
    <property type="term" value="F:carboxyl- or carbamoyltransferase activity"/>
    <property type="evidence" value="ECO:0007669"/>
    <property type="project" value="InterPro"/>
</dbReference>
<dbReference type="InterPro" id="IPR041440">
    <property type="entry name" value="HypF_C"/>
</dbReference>
<keyword evidence="6" id="KW-0862">Zinc</keyword>
<dbReference type="Pfam" id="PF22521">
    <property type="entry name" value="HypF_C_2"/>
    <property type="match status" value="1"/>
</dbReference>
<dbReference type="InterPro" id="IPR017968">
    <property type="entry name" value="Acylphosphatase_CS"/>
</dbReference>
<dbReference type="PANTHER" id="PTHR42959:SF1">
    <property type="entry name" value="CARBAMOYLTRANSFERASE HYPF"/>
    <property type="match status" value="1"/>
</dbReference>
<dbReference type="Pfam" id="PF17788">
    <property type="entry name" value="HypF_C"/>
    <property type="match status" value="1"/>
</dbReference>
<dbReference type="NCBIfam" id="TIGR00143">
    <property type="entry name" value="hypF"/>
    <property type="match status" value="1"/>
</dbReference>
<comment type="caution">
    <text evidence="11">The sequence shown here is derived from an EMBL/GenBank/DDBJ whole genome shotgun (WGS) entry which is preliminary data.</text>
</comment>
<evidence type="ECO:0000256" key="6">
    <source>
        <dbReference type="ARBA" id="ARBA00022833"/>
    </source>
</evidence>
<dbReference type="UniPathway" id="UPA00335"/>
<comment type="catalytic activity">
    <reaction evidence="7">
        <text>C-terminal L-cysteinyl-[HypE protein] + carbamoyl phosphate + ATP + H2O = C-terminal S-carboxamide-L-cysteinyl-[HypE protein] + AMP + phosphate + diphosphate + H(+)</text>
        <dbReference type="Rhea" id="RHEA:55636"/>
        <dbReference type="Rhea" id="RHEA-COMP:14247"/>
        <dbReference type="Rhea" id="RHEA-COMP:14392"/>
        <dbReference type="ChEBI" id="CHEBI:15377"/>
        <dbReference type="ChEBI" id="CHEBI:15378"/>
        <dbReference type="ChEBI" id="CHEBI:30616"/>
        <dbReference type="ChEBI" id="CHEBI:33019"/>
        <dbReference type="ChEBI" id="CHEBI:43474"/>
        <dbReference type="ChEBI" id="CHEBI:58228"/>
        <dbReference type="ChEBI" id="CHEBI:76913"/>
        <dbReference type="ChEBI" id="CHEBI:139126"/>
        <dbReference type="ChEBI" id="CHEBI:456215"/>
    </reaction>
</comment>
<dbReference type="InterPro" id="IPR004421">
    <property type="entry name" value="Carbamoyltransferase_HypF"/>
</dbReference>
<keyword evidence="5" id="KW-0863">Zinc-finger</keyword>
<dbReference type="InterPro" id="IPR036046">
    <property type="entry name" value="Acylphosphatase-like_dom_sf"/>
</dbReference>
<evidence type="ECO:0000256" key="8">
    <source>
        <dbReference type="PROSITE-ProRule" id="PRU00520"/>
    </source>
</evidence>
<reference evidence="11" key="1">
    <citation type="journal article" date="2020" name="mSystems">
        <title>Genome- and Community-Level Interaction Insights into Carbon Utilization and Element Cycling Functions of Hydrothermarchaeota in Hydrothermal Sediment.</title>
        <authorList>
            <person name="Zhou Z."/>
            <person name="Liu Y."/>
            <person name="Xu W."/>
            <person name="Pan J."/>
            <person name="Luo Z.H."/>
            <person name="Li M."/>
        </authorList>
    </citation>
    <scope>NUCLEOTIDE SEQUENCE [LARGE SCALE GENOMIC DNA]</scope>
    <source>
        <strain evidence="11">SpSt-1181</strain>
    </source>
</reference>
<evidence type="ECO:0000256" key="5">
    <source>
        <dbReference type="ARBA" id="ARBA00022771"/>
    </source>
</evidence>
<keyword evidence="4" id="KW-0479">Metal-binding</keyword>
<feature type="non-terminal residue" evidence="11">
    <location>
        <position position="766"/>
    </location>
</feature>
<evidence type="ECO:0000259" key="9">
    <source>
        <dbReference type="PROSITE" id="PS51160"/>
    </source>
</evidence>
<dbReference type="InterPro" id="IPR006070">
    <property type="entry name" value="Sua5-like_dom"/>
</dbReference>
<evidence type="ECO:0000256" key="3">
    <source>
        <dbReference type="ARBA" id="ARBA00022598"/>
    </source>
</evidence>
<dbReference type="EC" id="3.6.1.7" evidence="8"/>
<dbReference type="Gene3D" id="3.90.870.50">
    <property type="match status" value="1"/>
</dbReference>
<dbReference type="Proteomes" id="UP000886335">
    <property type="component" value="Unassembled WGS sequence"/>
</dbReference>
<dbReference type="InterPro" id="IPR051060">
    <property type="entry name" value="Carbamoyltrans_HypF-like"/>
</dbReference>
<dbReference type="InterPro" id="IPR055128">
    <property type="entry name" value="HypF_C_2"/>
</dbReference>
<evidence type="ECO:0000256" key="1">
    <source>
        <dbReference type="ARBA" id="ARBA00004711"/>
    </source>
</evidence>
<dbReference type="SUPFAM" id="SSF54975">
    <property type="entry name" value="Acylphosphatase/BLUF domain-like"/>
    <property type="match status" value="1"/>
</dbReference>
<evidence type="ECO:0000256" key="4">
    <source>
        <dbReference type="ARBA" id="ARBA00022723"/>
    </source>
</evidence>
<dbReference type="GO" id="GO:0016874">
    <property type="term" value="F:ligase activity"/>
    <property type="evidence" value="ECO:0007669"/>
    <property type="project" value="UniProtKB-KW"/>
</dbReference>
<keyword evidence="8" id="KW-0378">Hydrolase</keyword>
<dbReference type="GO" id="GO:0003725">
    <property type="term" value="F:double-stranded RNA binding"/>
    <property type="evidence" value="ECO:0007669"/>
    <property type="project" value="InterPro"/>
</dbReference>
<dbReference type="GO" id="GO:0003998">
    <property type="term" value="F:acylphosphatase activity"/>
    <property type="evidence" value="ECO:0007669"/>
    <property type="project" value="UniProtKB-EC"/>
</dbReference>
<dbReference type="Gene3D" id="3.30.110.120">
    <property type="match status" value="1"/>
</dbReference>
<dbReference type="GO" id="GO:0051604">
    <property type="term" value="P:protein maturation"/>
    <property type="evidence" value="ECO:0007669"/>
    <property type="project" value="TreeGrafter"/>
</dbReference>
<protein>
    <recommendedName>
        <fullName evidence="8">acylphosphatase</fullName>
        <ecNumber evidence="8">3.6.1.7</ecNumber>
    </recommendedName>
</protein>
<dbReference type="PROSITE" id="PS51163">
    <property type="entry name" value="YRDC"/>
    <property type="match status" value="1"/>
</dbReference>
<proteinExistence type="inferred from homology"/>
<dbReference type="Pfam" id="PF00708">
    <property type="entry name" value="Acylphosphatase"/>
    <property type="match status" value="1"/>
</dbReference>
<keyword evidence="3" id="KW-0436">Ligase</keyword>
<dbReference type="PIRSF" id="PIRSF006256">
    <property type="entry name" value="CMPcnvr_hdrg_mat"/>
    <property type="match status" value="1"/>
</dbReference>
<sequence length="766" mass="83628">MADRAGRKRLKSLFRARLHVSGIVQGVGFRPFVYRLASRYGLTGFIGNTADGVVIEVQSDETAVLESFRRDLELEAPPLARVFSVQEQSLEPLDEQGFHIVASGPSEGVETLVPPDIALCADCRRELFDPSDRRYRYPFINCTNCGPRYTIVESIPYDRPSTTMKGFRMCPSCLVEYRDPLDRRFHAQPDACHECGPSLQFVDSSGTEVSSGGDPLLTAIGRLREGAIVAVKGIGGFHLAVDACNEHAVRLLRKRKGRDAKPFAVMARDIAAVRRVACVGDVEEEALISPAAPVVILHKREPFLLSSLVAPGNPSIGMMLPYSPLHYLLMNDGPEFLVMTSANASEEPIMTDNGEALEKLRGIADFFLMHNRPIHIRCDDSVTVCLDGELRQIRRSRGYVPSPVMVSSNGLPVLAVGAEIKNTVCLLKKDQALLSQHIGDLKNFDAYENFLMTSRHLQEIFQSTPEIVACDLHPLYMASDWARQQSGMQCVEVQHHHAHLGACLAENRHDGPVIGIILDGAGFGSDGTVWGGEVLLGHIGDFERYASLEPLPLPGGDSAVFHPWKTAAGYLFHAGCDVADRHIFDGRQVDVVVEMIERSLNTPFTSSCGRLFDAVAALCGICPDTSYEGQAAVELMNVAGGRMDGSSFSYEIDTFSSQVARLLVVPLVRDVVSALDHGTDICEVSRRFHVTIVTMFCDIAVRASRASGLKTVALSGGVFQNSLIFEGMVDRLRRAGLQVLTHSLVPCNDGGISLGQAVIARRRVTS</sequence>
<evidence type="ECO:0000256" key="2">
    <source>
        <dbReference type="ARBA" id="ARBA00008097"/>
    </source>
</evidence>
<dbReference type="InterPro" id="IPR017945">
    <property type="entry name" value="DHBP_synth_RibB-like_a/b_dom"/>
</dbReference>
<organism evidence="11">
    <name type="scientific">Prosthecochloris aestuarii</name>
    <dbReference type="NCBI Taxonomy" id="1102"/>
    <lineage>
        <taxon>Bacteria</taxon>
        <taxon>Pseudomonadati</taxon>
        <taxon>Chlorobiota</taxon>
        <taxon>Chlorobiia</taxon>
        <taxon>Chlorobiales</taxon>
        <taxon>Chlorobiaceae</taxon>
        <taxon>Prosthecochloris</taxon>
    </lineage>
</organism>
<gene>
    <name evidence="11" type="primary">hypF</name>
    <name evidence="11" type="ORF">ENN50_10040</name>
</gene>
<dbReference type="PANTHER" id="PTHR42959">
    <property type="entry name" value="CARBAMOYLTRANSFERASE"/>
    <property type="match status" value="1"/>
</dbReference>
<feature type="domain" description="YrdC-like" evidence="10">
    <location>
        <begin position="213"/>
        <end position="398"/>
    </location>
</feature>
<dbReference type="AlphaFoldDB" id="A0A831WT04"/>
<dbReference type="Gene3D" id="3.30.420.360">
    <property type="match status" value="1"/>
</dbReference>
<dbReference type="PROSITE" id="PS51160">
    <property type="entry name" value="ACYLPHOSPHATASE_3"/>
    <property type="match status" value="1"/>
</dbReference>
<dbReference type="Gene3D" id="3.30.420.40">
    <property type="match status" value="1"/>
</dbReference>
<comment type="catalytic activity">
    <reaction evidence="8">
        <text>an acyl phosphate + H2O = a carboxylate + phosphate + H(+)</text>
        <dbReference type="Rhea" id="RHEA:14965"/>
        <dbReference type="ChEBI" id="CHEBI:15377"/>
        <dbReference type="ChEBI" id="CHEBI:15378"/>
        <dbReference type="ChEBI" id="CHEBI:29067"/>
        <dbReference type="ChEBI" id="CHEBI:43474"/>
        <dbReference type="ChEBI" id="CHEBI:59918"/>
        <dbReference type="EC" id="3.6.1.7"/>
    </reaction>
</comment>
<comment type="similarity">
    <text evidence="2">Belongs to the carbamoyltransferase HypF family.</text>
</comment>
<accession>A0A831WT04</accession>
<dbReference type="PROSITE" id="PS00150">
    <property type="entry name" value="ACYLPHOSPHATASE_1"/>
    <property type="match status" value="1"/>
</dbReference>
<dbReference type="Pfam" id="PF01300">
    <property type="entry name" value="Sua5_yciO_yrdC"/>
    <property type="match status" value="1"/>
</dbReference>
<comment type="pathway">
    <text evidence="1">Protein modification; [NiFe] hydrogenase maturation.</text>
</comment>
<name>A0A831WT04_PROAE</name>